<gene>
    <name evidence="1" type="ORF">AVEN_196476_1</name>
</gene>
<sequence length="138" mass="16364">MTLNLVEGKRSVSKCSSPKCVRSVPIRSLNPEGKRSGRMFFVSQNVRRFRYVLVPLQKEKECRDTFCLREKAARVSQHNSCQRMCYTCTGSTHHKDVRHMKFMGKIHYQHKKNNKHRLEFKKEFHLMGNFHCVCYVLI</sequence>
<keyword evidence="2" id="KW-1185">Reference proteome</keyword>
<dbReference type="AlphaFoldDB" id="A0A4Y2T138"/>
<protein>
    <submittedName>
        <fullName evidence="1">Uncharacterized protein</fullName>
    </submittedName>
</protein>
<comment type="caution">
    <text evidence="1">The sequence shown here is derived from an EMBL/GenBank/DDBJ whole genome shotgun (WGS) entry which is preliminary data.</text>
</comment>
<evidence type="ECO:0000313" key="1">
    <source>
        <dbReference type="EMBL" id="GBN92865.1"/>
    </source>
</evidence>
<organism evidence="1 2">
    <name type="scientific">Araneus ventricosus</name>
    <name type="common">Orbweaver spider</name>
    <name type="synonym">Epeira ventricosa</name>
    <dbReference type="NCBI Taxonomy" id="182803"/>
    <lineage>
        <taxon>Eukaryota</taxon>
        <taxon>Metazoa</taxon>
        <taxon>Ecdysozoa</taxon>
        <taxon>Arthropoda</taxon>
        <taxon>Chelicerata</taxon>
        <taxon>Arachnida</taxon>
        <taxon>Araneae</taxon>
        <taxon>Araneomorphae</taxon>
        <taxon>Entelegynae</taxon>
        <taxon>Araneoidea</taxon>
        <taxon>Araneidae</taxon>
        <taxon>Araneus</taxon>
    </lineage>
</organism>
<name>A0A4Y2T138_ARAVE</name>
<reference evidence="1 2" key="1">
    <citation type="journal article" date="2019" name="Sci. Rep.">
        <title>Orb-weaving spider Araneus ventricosus genome elucidates the spidroin gene catalogue.</title>
        <authorList>
            <person name="Kono N."/>
            <person name="Nakamura H."/>
            <person name="Ohtoshi R."/>
            <person name="Moran D.A.P."/>
            <person name="Shinohara A."/>
            <person name="Yoshida Y."/>
            <person name="Fujiwara M."/>
            <person name="Mori M."/>
            <person name="Tomita M."/>
            <person name="Arakawa K."/>
        </authorList>
    </citation>
    <scope>NUCLEOTIDE SEQUENCE [LARGE SCALE GENOMIC DNA]</scope>
</reference>
<proteinExistence type="predicted"/>
<dbReference type="Proteomes" id="UP000499080">
    <property type="component" value="Unassembled WGS sequence"/>
</dbReference>
<accession>A0A4Y2T138</accession>
<evidence type="ECO:0000313" key="2">
    <source>
        <dbReference type="Proteomes" id="UP000499080"/>
    </source>
</evidence>
<dbReference type="EMBL" id="BGPR01024640">
    <property type="protein sequence ID" value="GBN92865.1"/>
    <property type="molecule type" value="Genomic_DNA"/>
</dbReference>